<protein>
    <recommendedName>
        <fullName evidence="2">Crocagin biosynthetic protein CgnE/B domain-containing protein</fullName>
    </recommendedName>
</protein>
<dbReference type="Pfam" id="PF26231">
    <property type="entry name" value="CgnE_B"/>
    <property type="match status" value="1"/>
</dbReference>
<dbReference type="SUPFAM" id="SSF144052">
    <property type="entry name" value="Thermophilic metalloprotease-like"/>
    <property type="match status" value="1"/>
</dbReference>
<evidence type="ECO:0000259" key="2">
    <source>
        <dbReference type="Pfam" id="PF26231"/>
    </source>
</evidence>
<dbReference type="RefSeq" id="WP_381260647.1">
    <property type="nucleotide sequence ID" value="NZ_JBHTBI010000044.1"/>
</dbReference>
<gene>
    <name evidence="3" type="ORF">ACFQZP_12555</name>
</gene>
<sequence length="397" mass="43089">MKTIAGHGGRKLLSVVRTGRELQDGVDSLLDRYVGISPGDHCVVAFSPDSREAAAWLVAGLKQRKLSTQAVGMRPLVDYEFAQRLNSAVAEAEADPLSGRLVIFTLERDTMSHFSPLADVLRRVGGDRCMVVRIISASREFFEKALNLGPDELSARNAALLTRLTRARTLRIRTRGGTDLRIGLDSDRFEWISNRGVWRPGGFTILPAGEIATYPARIDGRLVADGALNCNVITRIDTRLAAHPLTVDIADGRATNFECADGDVRELVELCFKQPHGSQVGELGFGTNVGIDQFISANSHINERRVGVHIGFGQHNQDRSVVGYEEKVHLDLITDGAEVFVDEESSPIDLADIPLTGDEHPALVRDEDITGDCCGFGYGQLTDPATAAPKAPKTPIG</sequence>
<evidence type="ECO:0000313" key="3">
    <source>
        <dbReference type="EMBL" id="MFD0282507.1"/>
    </source>
</evidence>
<dbReference type="InterPro" id="IPR058799">
    <property type="entry name" value="CgnE_B"/>
</dbReference>
<dbReference type="InterPro" id="IPR052170">
    <property type="entry name" value="M29_Exopeptidase"/>
</dbReference>
<accession>A0ABW2VFL7</accession>
<evidence type="ECO:0000256" key="1">
    <source>
        <dbReference type="ARBA" id="ARBA00022723"/>
    </source>
</evidence>
<comment type="caution">
    <text evidence="3">The sequence shown here is derived from an EMBL/GenBank/DDBJ whole genome shotgun (WGS) entry which is preliminary data.</text>
</comment>
<feature type="domain" description="Crocagin biosynthetic protein CgnE/B" evidence="2">
    <location>
        <begin position="239"/>
        <end position="315"/>
    </location>
</feature>
<proteinExistence type="predicted"/>
<reference evidence="4" key="1">
    <citation type="journal article" date="2019" name="Int. J. Syst. Evol. Microbiol.">
        <title>The Global Catalogue of Microorganisms (GCM) 10K type strain sequencing project: providing services to taxonomists for standard genome sequencing and annotation.</title>
        <authorList>
            <consortium name="The Broad Institute Genomics Platform"/>
            <consortium name="The Broad Institute Genome Sequencing Center for Infectious Disease"/>
            <person name="Wu L."/>
            <person name="Ma J."/>
        </authorList>
    </citation>
    <scope>NUCLEOTIDE SEQUENCE [LARGE SCALE GENOMIC DNA]</scope>
    <source>
        <strain evidence="4">CGMCC 4.7198</strain>
    </source>
</reference>
<name>A0ABW2VFL7_9ACTN</name>
<dbReference type="EMBL" id="JBHTEC010000001">
    <property type="protein sequence ID" value="MFD0282507.1"/>
    <property type="molecule type" value="Genomic_DNA"/>
</dbReference>
<evidence type="ECO:0000313" key="4">
    <source>
        <dbReference type="Proteomes" id="UP001596957"/>
    </source>
</evidence>
<keyword evidence="4" id="KW-1185">Reference proteome</keyword>
<dbReference type="PANTHER" id="PTHR34448">
    <property type="entry name" value="AMINOPEPTIDASE"/>
    <property type="match status" value="1"/>
</dbReference>
<dbReference type="Proteomes" id="UP001596957">
    <property type="component" value="Unassembled WGS sequence"/>
</dbReference>
<dbReference type="PANTHER" id="PTHR34448:SF1">
    <property type="entry name" value="BLL6088 PROTEIN"/>
    <property type="match status" value="1"/>
</dbReference>
<keyword evidence="1" id="KW-0479">Metal-binding</keyword>
<organism evidence="3 4">
    <name type="scientific">Streptomyces lutosisoli</name>
    <dbReference type="NCBI Taxonomy" id="2665721"/>
    <lineage>
        <taxon>Bacteria</taxon>
        <taxon>Bacillati</taxon>
        <taxon>Actinomycetota</taxon>
        <taxon>Actinomycetes</taxon>
        <taxon>Kitasatosporales</taxon>
        <taxon>Streptomycetaceae</taxon>
        <taxon>Streptomyces</taxon>
    </lineage>
</organism>